<dbReference type="CDD" id="cd24082">
    <property type="entry name" value="ASKHA_NBD_GspK-like"/>
    <property type="match status" value="1"/>
</dbReference>
<reference evidence="2 3" key="1">
    <citation type="submission" date="2017-06" db="EMBL/GenBank/DDBJ databases">
        <authorList>
            <person name="Kim H.J."/>
            <person name="Triplett B.A."/>
        </authorList>
    </citation>
    <scope>NUCLEOTIDE SEQUENCE [LARGE SCALE GENOMIC DNA]</scope>
    <source>
        <strain evidence="2 3">DSM 29052</strain>
    </source>
</reference>
<dbReference type="Proteomes" id="UP000198417">
    <property type="component" value="Unassembled WGS sequence"/>
</dbReference>
<proteinExistence type="predicted"/>
<keyword evidence="2" id="KW-0418">Kinase</keyword>
<evidence type="ECO:0000313" key="3">
    <source>
        <dbReference type="Proteomes" id="UP000198417"/>
    </source>
</evidence>
<dbReference type="InterPro" id="IPR043129">
    <property type="entry name" value="ATPase_NBD"/>
</dbReference>
<evidence type="ECO:0000313" key="2">
    <source>
        <dbReference type="EMBL" id="SNR33430.1"/>
    </source>
</evidence>
<name>A0A238VGB1_9RHOB</name>
<keyword evidence="2" id="KW-0808">Transferase</keyword>
<evidence type="ECO:0000259" key="1">
    <source>
        <dbReference type="Pfam" id="PF01869"/>
    </source>
</evidence>
<dbReference type="InterPro" id="IPR002731">
    <property type="entry name" value="ATPase_BadF"/>
</dbReference>
<dbReference type="PANTHER" id="PTHR43190:SF3">
    <property type="entry name" value="N-ACETYL-D-GLUCOSAMINE KINASE"/>
    <property type="match status" value="1"/>
</dbReference>
<dbReference type="Gene3D" id="3.30.420.40">
    <property type="match status" value="2"/>
</dbReference>
<dbReference type="SUPFAM" id="SSF53067">
    <property type="entry name" value="Actin-like ATPase domain"/>
    <property type="match status" value="2"/>
</dbReference>
<gene>
    <name evidence="2" type="ORF">SAMN06265370_102131</name>
</gene>
<dbReference type="GO" id="GO:0016301">
    <property type="term" value="F:kinase activity"/>
    <property type="evidence" value="ECO:0007669"/>
    <property type="project" value="UniProtKB-KW"/>
</dbReference>
<dbReference type="AlphaFoldDB" id="A0A238VGB1"/>
<organism evidence="2 3">
    <name type="scientific">Puniceibacterium sediminis</name>
    <dbReference type="NCBI Taxonomy" id="1608407"/>
    <lineage>
        <taxon>Bacteria</taxon>
        <taxon>Pseudomonadati</taxon>
        <taxon>Pseudomonadota</taxon>
        <taxon>Alphaproteobacteria</taxon>
        <taxon>Rhodobacterales</taxon>
        <taxon>Paracoccaceae</taxon>
        <taxon>Puniceibacterium</taxon>
    </lineage>
</organism>
<dbReference type="EMBL" id="FZNN01000002">
    <property type="protein sequence ID" value="SNR33430.1"/>
    <property type="molecule type" value="Genomic_DNA"/>
</dbReference>
<accession>A0A238VGB1</accession>
<dbReference type="PANTHER" id="PTHR43190">
    <property type="entry name" value="N-ACETYL-D-GLUCOSAMINE KINASE"/>
    <property type="match status" value="1"/>
</dbReference>
<protein>
    <submittedName>
        <fullName evidence="2">Glucosamine kinase</fullName>
    </submittedName>
</protein>
<dbReference type="Pfam" id="PF01869">
    <property type="entry name" value="BcrAD_BadFG"/>
    <property type="match status" value="1"/>
</dbReference>
<sequence length="303" mass="30942">MFSYAPLLLNQRRMTVSGACLAVDGGGTRCRFALMWDGHRHELLGPGANVSTDFTQSLEVLRNGFASLAADAGMTCDALYSVPTYLGLAGVIDAATAARVAAALPFATLRVEEDRPAALTGALEAGFGCVAAVGTGSFLGRADAGGVRFIGGHGMVLGDEASGAWLGRSVLIRSLHAIDGIAPDSELCAGLRERLGGAVGLINFARSATPGQFAAFAPEVVAAADSGDAVARELMAEGGGYLARCLCALGWQEGERLCLMGGLGPSYARWLTPGMQAALMPPVGSALDGALTLAARLARGEVQ</sequence>
<feature type="domain" description="ATPase BadF/BadG/BcrA/BcrD type" evidence="1">
    <location>
        <begin position="23"/>
        <end position="263"/>
    </location>
</feature>
<keyword evidence="3" id="KW-1185">Reference proteome</keyword>
<dbReference type="InterPro" id="IPR052519">
    <property type="entry name" value="Euk-type_GlcNAc_Kinase"/>
</dbReference>